<evidence type="ECO:0000259" key="8">
    <source>
        <dbReference type="PROSITE" id="PS50940"/>
    </source>
</evidence>
<evidence type="ECO:0000256" key="1">
    <source>
        <dbReference type="ARBA" id="ARBA00022669"/>
    </source>
</evidence>
<evidence type="ECO:0000256" key="5">
    <source>
        <dbReference type="ARBA" id="ARBA00023180"/>
    </source>
</evidence>
<dbReference type="Pfam" id="PF01607">
    <property type="entry name" value="CBM_14"/>
    <property type="match status" value="2"/>
</dbReference>
<dbReference type="AlphaFoldDB" id="A0AAV1JIZ9"/>
<keyword evidence="2 7" id="KW-0732">Signal</keyword>
<feature type="region of interest" description="Disordered" evidence="6">
    <location>
        <begin position="248"/>
        <end position="272"/>
    </location>
</feature>
<keyword evidence="5" id="KW-0325">Glycoprotein</keyword>
<dbReference type="PROSITE" id="PS50940">
    <property type="entry name" value="CHIT_BIND_II"/>
    <property type="match status" value="2"/>
</dbReference>
<dbReference type="GO" id="GO:0008061">
    <property type="term" value="F:chitin binding"/>
    <property type="evidence" value="ECO:0007669"/>
    <property type="project" value="UniProtKB-KW"/>
</dbReference>
<dbReference type="InterPro" id="IPR051940">
    <property type="entry name" value="Chitin_bind-dev_reg"/>
</dbReference>
<dbReference type="GO" id="GO:0005576">
    <property type="term" value="C:extracellular region"/>
    <property type="evidence" value="ECO:0007669"/>
    <property type="project" value="InterPro"/>
</dbReference>
<feature type="chain" id="PRO_5043740635" description="Chitin-binding type-2 domain-containing protein" evidence="7">
    <location>
        <begin position="19"/>
        <end position="314"/>
    </location>
</feature>
<dbReference type="SMART" id="SM00494">
    <property type="entry name" value="ChtBD2"/>
    <property type="match status" value="2"/>
</dbReference>
<evidence type="ECO:0000256" key="4">
    <source>
        <dbReference type="ARBA" id="ARBA00023157"/>
    </source>
</evidence>
<accession>A0AAV1JIZ9</accession>
<proteinExistence type="predicted"/>
<keyword evidence="1" id="KW-0147">Chitin-binding</keyword>
<evidence type="ECO:0000313" key="9">
    <source>
        <dbReference type="EMBL" id="CAK1548177.1"/>
    </source>
</evidence>
<feature type="domain" description="Chitin-binding type-2" evidence="8">
    <location>
        <begin position="186"/>
        <end position="241"/>
    </location>
</feature>
<gene>
    <name evidence="9" type="ORF">LNINA_LOCUS7595</name>
</gene>
<dbReference type="EMBL" id="CAVLEF010000010">
    <property type="protein sequence ID" value="CAK1548177.1"/>
    <property type="molecule type" value="Genomic_DNA"/>
</dbReference>
<keyword evidence="3" id="KW-0677">Repeat</keyword>
<reference evidence="9 10" key="1">
    <citation type="submission" date="2023-11" db="EMBL/GenBank/DDBJ databases">
        <authorList>
            <person name="Okamura Y."/>
        </authorList>
    </citation>
    <scope>NUCLEOTIDE SEQUENCE [LARGE SCALE GENOMIC DNA]</scope>
</reference>
<dbReference type="InterPro" id="IPR036508">
    <property type="entry name" value="Chitin-bd_dom_sf"/>
</dbReference>
<evidence type="ECO:0000256" key="7">
    <source>
        <dbReference type="SAM" id="SignalP"/>
    </source>
</evidence>
<dbReference type="InterPro" id="IPR002557">
    <property type="entry name" value="Chitin-bd_dom"/>
</dbReference>
<keyword evidence="4" id="KW-1015">Disulfide bond</keyword>
<sequence>MWRLLGLVALVSAQTGGGSESPLLDKVTNNRQKKLLFFDEQGNLVKTYANRYLYDFGNSIEERHPLLFNYLNPFYSVLRPNIFGSTIIYTIPVSNAVLTQLYKDPSYHNQLIVVPTQKPDVERSPLCANRRTQIPSPKTCSNFLNCWDGWAWEQECPAGLLFSNNGYCDYPYNVDCNNRYIKEETKSPCNKDFEAFKNNDNCQEFFVCVHRLPVKFQCPTELAYNEELGICDYPEKVHCNTTHELEATTPQPVEVTTSNEPSTNGPTTPSDKKVIINKTEYNSQSWKSLQIAISRQDAIRQLQLDQLAHIHTSY</sequence>
<feature type="compositionally biased region" description="Polar residues" evidence="6">
    <location>
        <begin position="248"/>
        <end position="269"/>
    </location>
</feature>
<keyword evidence="10" id="KW-1185">Reference proteome</keyword>
<dbReference type="SUPFAM" id="SSF57625">
    <property type="entry name" value="Invertebrate chitin-binding proteins"/>
    <property type="match status" value="2"/>
</dbReference>
<evidence type="ECO:0000256" key="6">
    <source>
        <dbReference type="SAM" id="MobiDB-lite"/>
    </source>
</evidence>
<dbReference type="PANTHER" id="PTHR23301">
    <property type="entry name" value="CHITIN BINDING PERITROPHIN-A"/>
    <property type="match status" value="1"/>
</dbReference>
<organism evidence="9 10">
    <name type="scientific">Leptosia nina</name>
    <dbReference type="NCBI Taxonomy" id="320188"/>
    <lineage>
        <taxon>Eukaryota</taxon>
        <taxon>Metazoa</taxon>
        <taxon>Ecdysozoa</taxon>
        <taxon>Arthropoda</taxon>
        <taxon>Hexapoda</taxon>
        <taxon>Insecta</taxon>
        <taxon>Pterygota</taxon>
        <taxon>Neoptera</taxon>
        <taxon>Endopterygota</taxon>
        <taxon>Lepidoptera</taxon>
        <taxon>Glossata</taxon>
        <taxon>Ditrysia</taxon>
        <taxon>Papilionoidea</taxon>
        <taxon>Pieridae</taxon>
        <taxon>Pierinae</taxon>
        <taxon>Leptosia</taxon>
    </lineage>
</organism>
<feature type="signal peptide" evidence="7">
    <location>
        <begin position="1"/>
        <end position="18"/>
    </location>
</feature>
<dbReference type="Gene3D" id="2.170.140.10">
    <property type="entry name" value="Chitin binding domain"/>
    <property type="match status" value="2"/>
</dbReference>
<feature type="domain" description="Chitin-binding type-2" evidence="8">
    <location>
        <begin position="124"/>
        <end position="178"/>
    </location>
</feature>
<protein>
    <recommendedName>
        <fullName evidence="8">Chitin-binding type-2 domain-containing protein</fullName>
    </recommendedName>
</protein>
<dbReference type="PANTHER" id="PTHR23301:SF98">
    <property type="entry name" value="CHITIN-BINDING TYPE-2 DOMAIN-CONTAINING PROTEIN-RELATED"/>
    <property type="match status" value="1"/>
</dbReference>
<evidence type="ECO:0000256" key="3">
    <source>
        <dbReference type="ARBA" id="ARBA00022737"/>
    </source>
</evidence>
<dbReference type="Proteomes" id="UP001497472">
    <property type="component" value="Unassembled WGS sequence"/>
</dbReference>
<name>A0AAV1JIZ9_9NEOP</name>
<evidence type="ECO:0000256" key="2">
    <source>
        <dbReference type="ARBA" id="ARBA00022729"/>
    </source>
</evidence>
<comment type="caution">
    <text evidence="9">The sequence shown here is derived from an EMBL/GenBank/DDBJ whole genome shotgun (WGS) entry which is preliminary data.</text>
</comment>
<evidence type="ECO:0000313" key="10">
    <source>
        <dbReference type="Proteomes" id="UP001497472"/>
    </source>
</evidence>